<protein>
    <recommendedName>
        <fullName evidence="3">DUF1127 domain-containing protein</fullName>
    </recommendedName>
</protein>
<dbReference type="Proteomes" id="UP000315388">
    <property type="component" value="Unassembled WGS sequence"/>
</dbReference>
<reference evidence="1 2" key="1">
    <citation type="journal article" date="2003" name="Int. J. Syst. Evol. Microbiol.">
        <title>Towards a standardized format for the description of a novel species (of an established genus): Ochrobactrum gallinifaecis sp. nov.</title>
        <authorList>
            <person name="Kampfer P."/>
            <person name="Buczolits S."/>
            <person name="Albrecht A."/>
            <person name="Busse H.J."/>
            <person name="Stackebrandt E."/>
        </authorList>
    </citation>
    <scope>NUCLEOTIDE SEQUENCE [LARGE SCALE GENOMIC DNA]</scope>
    <source>
        <strain evidence="1 2">ISO 196</strain>
    </source>
</reference>
<dbReference type="EMBL" id="VEWJ01000009">
    <property type="protein sequence ID" value="TPF74620.1"/>
    <property type="molecule type" value="Genomic_DNA"/>
</dbReference>
<keyword evidence="2" id="KW-1185">Reference proteome</keyword>
<proteinExistence type="predicted"/>
<organism evidence="1 2">
    <name type="scientific">Brucella gallinifaecis</name>
    <dbReference type="NCBI Taxonomy" id="215590"/>
    <lineage>
        <taxon>Bacteria</taxon>
        <taxon>Pseudomonadati</taxon>
        <taxon>Pseudomonadota</taxon>
        <taxon>Alphaproteobacteria</taxon>
        <taxon>Hyphomicrobiales</taxon>
        <taxon>Brucellaceae</taxon>
        <taxon>Brucella/Ochrobactrum group</taxon>
        <taxon>Brucella</taxon>
    </lineage>
</organism>
<dbReference type="AlphaFoldDB" id="A0A502BKY3"/>
<evidence type="ECO:0000313" key="1">
    <source>
        <dbReference type="EMBL" id="TPF74620.1"/>
    </source>
</evidence>
<gene>
    <name evidence="1" type="ORF">FHY56_12860</name>
</gene>
<comment type="caution">
    <text evidence="1">The sequence shown here is derived from an EMBL/GenBank/DDBJ whole genome shotgun (WGS) entry which is preliminary data.</text>
</comment>
<sequence>MIATSKSPATFLPATSALASMLQQIAKAVSVSILHRWKLLNSRRHIQHINTLDNYLLKDIGLKSEDLYTATHMRSAENPTRILADLAQARITAARHVC</sequence>
<evidence type="ECO:0000313" key="2">
    <source>
        <dbReference type="Proteomes" id="UP000315388"/>
    </source>
</evidence>
<evidence type="ECO:0008006" key="3">
    <source>
        <dbReference type="Google" id="ProtNLM"/>
    </source>
</evidence>
<dbReference type="OrthoDB" id="7861975at2"/>
<accession>A0A502BKY3</accession>
<name>A0A502BKY3_9HYPH</name>
<dbReference type="RefSeq" id="WP_140905607.1">
    <property type="nucleotide sequence ID" value="NZ_JBHTMD010000022.1"/>
</dbReference>